<keyword evidence="1" id="KW-1015">Disulfide bond</keyword>
<gene>
    <name evidence="4" type="ORF">PVAND_011252</name>
</gene>
<proteinExistence type="predicted"/>
<sequence length="194" mass="22222">MKIFIAILAVICFSQAQEFFDRPCRTPEELGVKTGFLPNFYTGIWFEIERYEQRFQVDADCVRAEYTFNADGSIRVGNSAFRISTEESLEDVGRAVLSFPDEIPLRAMLNVTFGGDLINRSNYWVLSTDYSDYAFVVSCINLPASRSSESYWLLSRSTTISTAARNRANDLIEKFIDRSRIRVTNQDNTACRRI</sequence>
<dbReference type="InterPro" id="IPR003057">
    <property type="entry name" value="Invtbrt_color"/>
</dbReference>
<dbReference type="GO" id="GO:0005737">
    <property type="term" value="C:cytoplasm"/>
    <property type="evidence" value="ECO:0007669"/>
    <property type="project" value="TreeGrafter"/>
</dbReference>
<feature type="domain" description="Lipocalin/cytosolic fatty-acid binding" evidence="3">
    <location>
        <begin position="41"/>
        <end position="170"/>
    </location>
</feature>
<keyword evidence="2" id="KW-0732">Signal</keyword>
<protein>
    <recommendedName>
        <fullName evidence="3">Lipocalin/cytosolic fatty-acid binding domain-containing protein</fullName>
    </recommendedName>
</protein>
<dbReference type="PRINTS" id="PR01273">
    <property type="entry name" value="INVTBRTCOLOR"/>
</dbReference>
<dbReference type="AlphaFoldDB" id="A0A9J6CIJ5"/>
<evidence type="ECO:0000256" key="2">
    <source>
        <dbReference type="SAM" id="SignalP"/>
    </source>
</evidence>
<evidence type="ECO:0000313" key="5">
    <source>
        <dbReference type="Proteomes" id="UP001107558"/>
    </source>
</evidence>
<dbReference type="Proteomes" id="UP001107558">
    <property type="component" value="Chromosome 1"/>
</dbReference>
<dbReference type="InterPro" id="IPR012674">
    <property type="entry name" value="Calycin"/>
</dbReference>
<dbReference type="GO" id="GO:0000302">
    <property type="term" value="P:response to reactive oxygen species"/>
    <property type="evidence" value="ECO:0007669"/>
    <property type="project" value="TreeGrafter"/>
</dbReference>
<keyword evidence="5" id="KW-1185">Reference proteome</keyword>
<accession>A0A9J6CIJ5</accession>
<comment type="caution">
    <text evidence="4">The sequence shown here is derived from an EMBL/GenBank/DDBJ whole genome shotgun (WGS) entry which is preliminary data.</text>
</comment>
<feature type="signal peptide" evidence="2">
    <location>
        <begin position="1"/>
        <end position="16"/>
    </location>
</feature>
<dbReference type="EMBL" id="JADBJN010000001">
    <property type="protein sequence ID" value="KAG5681844.1"/>
    <property type="molecule type" value="Genomic_DNA"/>
</dbReference>
<evidence type="ECO:0000313" key="4">
    <source>
        <dbReference type="EMBL" id="KAG5681844.1"/>
    </source>
</evidence>
<evidence type="ECO:0000259" key="3">
    <source>
        <dbReference type="Pfam" id="PF08212"/>
    </source>
</evidence>
<dbReference type="GO" id="GO:0006629">
    <property type="term" value="P:lipid metabolic process"/>
    <property type="evidence" value="ECO:0007669"/>
    <property type="project" value="TreeGrafter"/>
</dbReference>
<dbReference type="OrthoDB" id="565904at2759"/>
<dbReference type="GO" id="GO:0031409">
    <property type="term" value="F:pigment binding"/>
    <property type="evidence" value="ECO:0007669"/>
    <property type="project" value="InterPro"/>
</dbReference>
<reference evidence="4" key="1">
    <citation type="submission" date="2021-03" db="EMBL/GenBank/DDBJ databases">
        <title>Chromosome level genome of the anhydrobiotic midge Polypedilum vanderplanki.</title>
        <authorList>
            <person name="Yoshida Y."/>
            <person name="Kikawada T."/>
            <person name="Gusev O."/>
        </authorList>
    </citation>
    <scope>NUCLEOTIDE SEQUENCE</scope>
    <source>
        <strain evidence="4">NIAS01</strain>
        <tissue evidence="4">Whole body or cell culture</tissue>
    </source>
</reference>
<dbReference type="SUPFAM" id="SSF50814">
    <property type="entry name" value="Lipocalins"/>
    <property type="match status" value="1"/>
</dbReference>
<feature type="chain" id="PRO_5039936581" description="Lipocalin/cytosolic fatty-acid binding domain-containing protein" evidence="2">
    <location>
        <begin position="17"/>
        <end position="194"/>
    </location>
</feature>
<name>A0A9J6CIJ5_POLVA</name>
<dbReference type="Pfam" id="PF08212">
    <property type="entry name" value="Lipocalin_2"/>
    <property type="match status" value="1"/>
</dbReference>
<dbReference type="InterPro" id="IPR000566">
    <property type="entry name" value="Lipocln_cytosolic_FA-bd_dom"/>
</dbReference>
<dbReference type="PANTHER" id="PTHR10612">
    <property type="entry name" value="APOLIPOPROTEIN D"/>
    <property type="match status" value="1"/>
</dbReference>
<dbReference type="PANTHER" id="PTHR10612:SF62">
    <property type="entry name" value="LIPOCALIN_CYTOSOLIC FATTY-ACID BINDING DOMAIN-CONTAINING PROTEIN"/>
    <property type="match status" value="1"/>
</dbReference>
<evidence type="ECO:0000256" key="1">
    <source>
        <dbReference type="ARBA" id="ARBA00023157"/>
    </source>
</evidence>
<organism evidence="4 5">
    <name type="scientific">Polypedilum vanderplanki</name>
    <name type="common">Sleeping chironomid midge</name>
    <dbReference type="NCBI Taxonomy" id="319348"/>
    <lineage>
        <taxon>Eukaryota</taxon>
        <taxon>Metazoa</taxon>
        <taxon>Ecdysozoa</taxon>
        <taxon>Arthropoda</taxon>
        <taxon>Hexapoda</taxon>
        <taxon>Insecta</taxon>
        <taxon>Pterygota</taxon>
        <taxon>Neoptera</taxon>
        <taxon>Endopterygota</taxon>
        <taxon>Diptera</taxon>
        <taxon>Nematocera</taxon>
        <taxon>Chironomoidea</taxon>
        <taxon>Chironomidae</taxon>
        <taxon>Chironominae</taxon>
        <taxon>Polypedilum</taxon>
        <taxon>Polypedilum</taxon>
    </lineage>
</organism>
<dbReference type="Gene3D" id="2.40.128.20">
    <property type="match status" value="1"/>
</dbReference>